<sequence>MTVAPETSTVKRALSAHAAIGLLAGALLYLVSLSGTLLVFYEEWQRVEQPSPPQMTAISPEAVQRGMEAMLARETGKTPTTHFYVDMPLQELPTTRVITDTESFHIDSAGRLSGTEDIEWSNFLYALHYTLNITAGNGLIGITLVGILGMLMLALAITGVVAHPKIFRDAFRLRTRHTGGVAMADWHNRLSVWTLPFGIALSLTGAVIGLSSVSAYAAAALFYKGDVEALYATIFGEEGEPNEAKAALPDVAAPLRYMAANYPDVRVTYVTVHEPGTAGQQVQIVAEHPRRLIFGEYYMFDANGNFTGTAGLSDGELGSQAAASNYSLHFGNYGGLTVKIIYALFGLALTAVVATGSYIWLGKRRRRGIVEPRLHAAWSAVVWGSPLMLALTLVARFAIGHQAPFAAIFWIGLAILIVAALVAPSRMPRALRLQPAA</sequence>
<dbReference type="RefSeq" id="WP_214534198.1">
    <property type="nucleotide sequence ID" value="NZ_JAHFVK010000001.1"/>
</dbReference>
<dbReference type="Proteomes" id="UP000811255">
    <property type="component" value="Unassembled WGS sequence"/>
</dbReference>
<accession>A0ABS5VZN1</accession>
<evidence type="ECO:0000256" key="1">
    <source>
        <dbReference type="SAM" id="Phobius"/>
    </source>
</evidence>
<feature type="transmembrane region" description="Helical" evidence="1">
    <location>
        <begin position="139"/>
        <end position="162"/>
    </location>
</feature>
<name>A0ABS5VZN1_9SPHN</name>
<keyword evidence="1" id="KW-0812">Transmembrane</keyword>
<keyword evidence="1" id="KW-0472">Membrane</keyword>
<evidence type="ECO:0000313" key="2">
    <source>
        <dbReference type="EMBL" id="MBT2132966.1"/>
    </source>
</evidence>
<dbReference type="InterPro" id="IPR005625">
    <property type="entry name" value="PepSY-ass_TM"/>
</dbReference>
<organism evidence="2 3">
    <name type="scientific">Croceibacterium selenioxidans</name>
    <dbReference type="NCBI Taxonomy" id="2838833"/>
    <lineage>
        <taxon>Bacteria</taxon>
        <taxon>Pseudomonadati</taxon>
        <taxon>Pseudomonadota</taxon>
        <taxon>Alphaproteobacteria</taxon>
        <taxon>Sphingomonadales</taxon>
        <taxon>Erythrobacteraceae</taxon>
        <taxon>Croceibacterium</taxon>
    </lineage>
</organism>
<gene>
    <name evidence="2" type="ORF">KK137_01350</name>
</gene>
<feature type="transmembrane region" description="Helical" evidence="1">
    <location>
        <begin position="374"/>
        <end position="399"/>
    </location>
</feature>
<reference evidence="2 3" key="1">
    <citation type="submission" date="2021-05" db="EMBL/GenBank/DDBJ databases">
        <title>Croceibacterium sp. LX-88 genome sequence.</title>
        <authorList>
            <person name="Luo X."/>
        </authorList>
    </citation>
    <scope>NUCLEOTIDE SEQUENCE [LARGE SCALE GENOMIC DNA]</scope>
    <source>
        <strain evidence="2 3">LX-88</strain>
    </source>
</reference>
<feature type="transmembrane region" description="Helical" evidence="1">
    <location>
        <begin position="405"/>
        <end position="423"/>
    </location>
</feature>
<evidence type="ECO:0000313" key="3">
    <source>
        <dbReference type="Proteomes" id="UP000811255"/>
    </source>
</evidence>
<protein>
    <submittedName>
        <fullName evidence="2">PepSY domain-containing protein</fullName>
    </submittedName>
</protein>
<keyword evidence="1" id="KW-1133">Transmembrane helix</keyword>
<dbReference type="EMBL" id="JAHFVK010000001">
    <property type="protein sequence ID" value="MBT2132966.1"/>
    <property type="molecule type" value="Genomic_DNA"/>
</dbReference>
<feature type="transmembrane region" description="Helical" evidence="1">
    <location>
        <begin position="197"/>
        <end position="223"/>
    </location>
</feature>
<feature type="transmembrane region" description="Helical" evidence="1">
    <location>
        <begin position="340"/>
        <end position="362"/>
    </location>
</feature>
<dbReference type="PANTHER" id="PTHR34219:SF3">
    <property type="entry name" value="BLL7967 PROTEIN"/>
    <property type="match status" value="1"/>
</dbReference>
<comment type="caution">
    <text evidence="2">The sequence shown here is derived from an EMBL/GenBank/DDBJ whole genome shotgun (WGS) entry which is preliminary data.</text>
</comment>
<dbReference type="Pfam" id="PF03929">
    <property type="entry name" value="PepSY_TM"/>
    <property type="match status" value="1"/>
</dbReference>
<feature type="transmembrane region" description="Helical" evidence="1">
    <location>
        <begin position="20"/>
        <end position="41"/>
    </location>
</feature>
<keyword evidence="3" id="KW-1185">Reference proteome</keyword>
<proteinExistence type="predicted"/>
<dbReference type="PANTHER" id="PTHR34219">
    <property type="entry name" value="IRON-REGULATED INNER MEMBRANE PROTEIN-RELATED"/>
    <property type="match status" value="1"/>
</dbReference>